<dbReference type="Pfam" id="PF00022">
    <property type="entry name" value="Actin"/>
    <property type="match status" value="1"/>
</dbReference>
<accession>A0A2U1PSV4</accession>
<comment type="caution">
    <text evidence="1">The sequence shown here is derived from an EMBL/GenBank/DDBJ whole genome shotgun (WGS) entry which is preliminary data.</text>
</comment>
<proteinExistence type="predicted"/>
<protein>
    <submittedName>
        <fullName evidence="1">Uncharacterized protein</fullName>
    </submittedName>
</protein>
<evidence type="ECO:0000313" key="1">
    <source>
        <dbReference type="EMBL" id="PWA88813.1"/>
    </source>
</evidence>
<dbReference type="EMBL" id="PKPP01000775">
    <property type="protein sequence ID" value="PWA88813.1"/>
    <property type="molecule type" value="Genomic_DNA"/>
</dbReference>
<evidence type="ECO:0000313" key="2">
    <source>
        <dbReference type="Proteomes" id="UP000245207"/>
    </source>
</evidence>
<gene>
    <name evidence="1" type="ORF">CTI12_AA117020</name>
</gene>
<keyword evidence="2" id="KW-1185">Reference proteome</keyword>
<dbReference type="InterPro" id="IPR004000">
    <property type="entry name" value="Actin"/>
</dbReference>
<organism evidence="1 2">
    <name type="scientific">Artemisia annua</name>
    <name type="common">Sweet wormwood</name>
    <dbReference type="NCBI Taxonomy" id="35608"/>
    <lineage>
        <taxon>Eukaryota</taxon>
        <taxon>Viridiplantae</taxon>
        <taxon>Streptophyta</taxon>
        <taxon>Embryophyta</taxon>
        <taxon>Tracheophyta</taxon>
        <taxon>Spermatophyta</taxon>
        <taxon>Magnoliopsida</taxon>
        <taxon>eudicotyledons</taxon>
        <taxon>Gunneridae</taxon>
        <taxon>Pentapetalae</taxon>
        <taxon>asterids</taxon>
        <taxon>campanulids</taxon>
        <taxon>Asterales</taxon>
        <taxon>Asteraceae</taxon>
        <taxon>Asteroideae</taxon>
        <taxon>Anthemideae</taxon>
        <taxon>Artemisiinae</taxon>
        <taxon>Artemisia</taxon>
    </lineage>
</organism>
<sequence>MLLYAGDGVLIHVFYSGNRLSRCGEYLTDCLIKSLEIKGVEIRPRYSFKQKEVWPGEFQAVDLDFPNTTESCTLYCQREIASDIK</sequence>
<name>A0A2U1PSV4_ARTAN</name>
<dbReference type="OrthoDB" id="5132116at2759"/>
<reference evidence="1 2" key="1">
    <citation type="journal article" date="2018" name="Mol. Plant">
        <title>The genome of Artemisia annua provides insight into the evolution of Asteraceae family and artemisinin biosynthesis.</title>
        <authorList>
            <person name="Shen Q."/>
            <person name="Zhang L."/>
            <person name="Liao Z."/>
            <person name="Wang S."/>
            <person name="Yan T."/>
            <person name="Shi P."/>
            <person name="Liu M."/>
            <person name="Fu X."/>
            <person name="Pan Q."/>
            <person name="Wang Y."/>
            <person name="Lv Z."/>
            <person name="Lu X."/>
            <person name="Zhang F."/>
            <person name="Jiang W."/>
            <person name="Ma Y."/>
            <person name="Chen M."/>
            <person name="Hao X."/>
            <person name="Li L."/>
            <person name="Tang Y."/>
            <person name="Lv G."/>
            <person name="Zhou Y."/>
            <person name="Sun X."/>
            <person name="Brodelius P.E."/>
            <person name="Rose J.K.C."/>
            <person name="Tang K."/>
        </authorList>
    </citation>
    <scope>NUCLEOTIDE SEQUENCE [LARGE SCALE GENOMIC DNA]</scope>
    <source>
        <strain evidence="2">cv. Huhao1</strain>
        <tissue evidence="1">Leaf</tissue>
    </source>
</reference>
<dbReference type="Proteomes" id="UP000245207">
    <property type="component" value="Unassembled WGS sequence"/>
</dbReference>
<dbReference type="STRING" id="35608.A0A2U1PSV4"/>
<dbReference type="AlphaFoldDB" id="A0A2U1PSV4"/>